<feature type="binding site" evidence="6">
    <location>
        <position position="89"/>
    </location>
    <ligand>
        <name>Zn(2+)</name>
        <dbReference type="ChEBI" id="CHEBI:29105"/>
    </ligand>
</feature>
<sequence>EVPIVFHEKYITSGYRPPGQPWRFYALSLFARHNEIANVWTHLLGTLLVLARVGKIPELAATRADIASWPFFLLALSGAAYMALSTVAHLFHSRSELAHYGFFFLDYVGVALYQYGSAVGHYFYCAGPGGFAFLRDDVYLPTTWMLAWLSCAGCCFANLCFRMPHSLGRKLFKVLPCAVAYVVVISPIAHRLVTSSPNHDPAFVFHVAQVAFFLLSAVFFTFPLPEQLKPGRFNVLGHSHQIFHVLLSLCTITQIEAVHLDFLKRHNGRNHSDVEVRWALMSFGALAGLSIATAALCTLQMRKQLANKDK</sequence>
<feature type="binding site" evidence="6">
    <location>
        <position position="240"/>
    </location>
    <ligand>
        <name>Zn(2+)</name>
        <dbReference type="ChEBI" id="CHEBI:29105"/>
    </ligand>
</feature>
<feature type="transmembrane region" description="Helical" evidence="7">
    <location>
        <begin position="144"/>
        <end position="161"/>
    </location>
</feature>
<feature type="transmembrane region" description="Helical" evidence="7">
    <location>
        <begin position="103"/>
        <end position="124"/>
    </location>
</feature>
<dbReference type="STRING" id="7757.ENSPMAP00000000252"/>
<dbReference type="OMA" id="QYGCSLG"/>
<dbReference type="GO" id="GO:0005496">
    <property type="term" value="F:steroid binding"/>
    <property type="evidence" value="ECO:0007669"/>
    <property type="project" value="Ensembl"/>
</dbReference>
<organism evidence="8">
    <name type="scientific">Petromyzon marinus</name>
    <name type="common">Sea lamprey</name>
    <dbReference type="NCBI Taxonomy" id="7757"/>
    <lineage>
        <taxon>Eukaryota</taxon>
        <taxon>Metazoa</taxon>
        <taxon>Chordata</taxon>
        <taxon>Craniata</taxon>
        <taxon>Vertebrata</taxon>
        <taxon>Cyclostomata</taxon>
        <taxon>Hyperoartia</taxon>
        <taxon>Petromyzontiformes</taxon>
        <taxon>Petromyzontidae</taxon>
        <taxon>Petromyzon</taxon>
    </lineage>
</organism>
<keyword evidence="4 7" id="KW-1133">Transmembrane helix</keyword>
<evidence type="ECO:0000313" key="8">
    <source>
        <dbReference type="Ensembl" id="ENSPMAP00000000252.1"/>
    </source>
</evidence>
<feature type="transmembrane region" description="Helical" evidence="7">
    <location>
        <begin position="202"/>
        <end position="222"/>
    </location>
</feature>
<keyword evidence="6" id="KW-0862">Zinc</keyword>
<feature type="transmembrane region" description="Helical" evidence="7">
    <location>
        <begin position="242"/>
        <end position="260"/>
    </location>
</feature>
<evidence type="ECO:0000256" key="1">
    <source>
        <dbReference type="ARBA" id="ARBA00004141"/>
    </source>
</evidence>
<evidence type="ECO:0000256" key="3">
    <source>
        <dbReference type="ARBA" id="ARBA00022692"/>
    </source>
</evidence>
<feature type="transmembrane region" description="Helical" evidence="7">
    <location>
        <begin position="69"/>
        <end position="91"/>
    </location>
</feature>
<name>S4R4X2_PETMA</name>
<reference evidence="8" key="2">
    <citation type="submission" date="2025-09" db="UniProtKB">
        <authorList>
            <consortium name="Ensembl"/>
        </authorList>
    </citation>
    <scope>IDENTIFICATION</scope>
</reference>
<reference evidence="8" key="1">
    <citation type="submission" date="2025-08" db="UniProtKB">
        <authorList>
            <consortium name="Ensembl"/>
        </authorList>
    </citation>
    <scope>IDENTIFICATION</scope>
</reference>
<dbReference type="Ensembl" id="ENSPMAT00000000252.1">
    <property type="protein sequence ID" value="ENSPMAP00000000252.1"/>
    <property type="gene ID" value="ENSPMAG00000000223.1"/>
</dbReference>
<feature type="transmembrane region" description="Helical" evidence="7">
    <location>
        <begin position="280"/>
        <end position="299"/>
    </location>
</feature>
<proteinExistence type="inferred from homology"/>
<protein>
    <submittedName>
        <fullName evidence="8">Progestin and adipoQ receptor family member VIII</fullName>
    </submittedName>
</protein>
<dbReference type="GO" id="GO:0046872">
    <property type="term" value="F:metal ion binding"/>
    <property type="evidence" value="ECO:0007669"/>
    <property type="project" value="UniProtKB-KW"/>
</dbReference>
<dbReference type="GO" id="GO:0003707">
    <property type="term" value="F:nuclear steroid receptor activity"/>
    <property type="evidence" value="ECO:0007669"/>
    <property type="project" value="TreeGrafter"/>
</dbReference>
<dbReference type="InterPro" id="IPR004254">
    <property type="entry name" value="AdipoR/HlyIII-related"/>
</dbReference>
<keyword evidence="3 7" id="KW-0812">Transmembrane</keyword>
<dbReference type="AlphaFoldDB" id="S4R4X2"/>
<evidence type="ECO:0000256" key="2">
    <source>
        <dbReference type="ARBA" id="ARBA00007018"/>
    </source>
</evidence>
<evidence type="ECO:0000256" key="5">
    <source>
        <dbReference type="ARBA" id="ARBA00023136"/>
    </source>
</evidence>
<dbReference type="GO" id="GO:0005886">
    <property type="term" value="C:plasma membrane"/>
    <property type="evidence" value="ECO:0007669"/>
    <property type="project" value="Ensembl"/>
</dbReference>
<evidence type="ECO:0000256" key="4">
    <source>
        <dbReference type="ARBA" id="ARBA00022989"/>
    </source>
</evidence>
<comment type="subcellular location">
    <subcellularLocation>
        <location evidence="1">Membrane</location>
        <topology evidence="1">Multi-pass membrane protein</topology>
    </subcellularLocation>
</comment>
<evidence type="ECO:0000256" key="7">
    <source>
        <dbReference type="SAM" id="Phobius"/>
    </source>
</evidence>
<dbReference type="Pfam" id="PF03006">
    <property type="entry name" value="HlyIII"/>
    <property type="match status" value="1"/>
</dbReference>
<dbReference type="PANTHER" id="PTHR20855:SF92">
    <property type="entry name" value="PROGESTIN AND ADIPOQ RECEPTOR FAMILY MEMBER 3-LIKE"/>
    <property type="match status" value="1"/>
</dbReference>
<accession>S4R4X2</accession>
<feature type="binding site" evidence="6">
    <location>
        <position position="244"/>
    </location>
    <ligand>
        <name>Zn(2+)</name>
        <dbReference type="ChEBI" id="CHEBI:29105"/>
    </ligand>
</feature>
<comment type="similarity">
    <text evidence="2">Belongs to the ADIPOR family.</text>
</comment>
<dbReference type="HOGENOM" id="CLU_052356_1_0_1"/>
<dbReference type="GeneTree" id="ENSGT00940000159860"/>
<feature type="transmembrane region" description="Helical" evidence="7">
    <location>
        <begin position="173"/>
        <end position="190"/>
    </location>
</feature>
<evidence type="ECO:0000256" key="6">
    <source>
        <dbReference type="PIRSR" id="PIRSR604254-1"/>
    </source>
</evidence>
<keyword evidence="6" id="KW-0479">Metal-binding</keyword>
<dbReference type="PANTHER" id="PTHR20855">
    <property type="entry name" value="ADIPOR/PROGESTIN RECEPTOR-RELATED"/>
    <property type="match status" value="1"/>
</dbReference>
<keyword evidence="5 7" id="KW-0472">Membrane</keyword>